<name>A0A4Y2I5G7_ARAVE</name>
<gene>
    <name evidence="1" type="ORF">AVEN_162530_1</name>
</gene>
<organism evidence="1 2">
    <name type="scientific">Araneus ventricosus</name>
    <name type="common">Orbweaver spider</name>
    <name type="synonym">Epeira ventricosa</name>
    <dbReference type="NCBI Taxonomy" id="182803"/>
    <lineage>
        <taxon>Eukaryota</taxon>
        <taxon>Metazoa</taxon>
        <taxon>Ecdysozoa</taxon>
        <taxon>Arthropoda</taxon>
        <taxon>Chelicerata</taxon>
        <taxon>Arachnida</taxon>
        <taxon>Araneae</taxon>
        <taxon>Araneomorphae</taxon>
        <taxon>Entelegynae</taxon>
        <taxon>Araneoidea</taxon>
        <taxon>Araneidae</taxon>
        <taxon>Araneus</taxon>
    </lineage>
</organism>
<keyword evidence="2" id="KW-1185">Reference proteome</keyword>
<protein>
    <submittedName>
        <fullName evidence="1">Uncharacterized protein</fullName>
    </submittedName>
</protein>
<sequence>MVTDEIKNAKAGVSFIRPRANYRLTMQFILGVEYSIPVGKQSISWESVSRRPLSQTIASVVSIAPSSRSGGGGSTSCPRSEGQVRSELVKHVAAFVRVALISEGKRWRGAK</sequence>
<proteinExistence type="predicted"/>
<dbReference type="EMBL" id="BGPR01002397">
    <property type="protein sequence ID" value="GBM72750.1"/>
    <property type="molecule type" value="Genomic_DNA"/>
</dbReference>
<reference evidence="1 2" key="1">
    <citation type="journal article" date="2019" name="Sci. Rep.">
        <title>Orb-weaving spider Araneus ventricosus genome elucidates the spidroin gene catalogue.</title>
        <authorList>
            <person name="Kono N."/>
            <person name="Nakamura H."/>
            <person name="Ohtoshi R."/>
            <person name="Moran D.A.P."/>
            <person name="Shinohara A."/>
            <person name="Yoshida Y."/>
            <person name="Fujiwara M."/>
            <person name="Mori M."/>
            <person name="Tomita M."/>
            <person name="Arakawa K."/>
        </authorList>
    </citation>
    <scope>NUCLEOTIDE SEQUENCE [LARGE SCALE GENOMIC DNA]</scope>
</reference>
<comment type="caution">
    <text evidence="1">The sequence shown here is derived from an EMBL/GenBank/DDBJ whole genome shotgun (WGS) entry which is preliminary data.</text>
</comment>
<evidence type="ECO:0000313" key="1">
    <source>
        <dbReference type="EMBL" id="GBM72750.1"/>
    </source>
</evidence>
<evidence type="ECO:0000313" key="2">
    <source>
        <dbReference type="Proteomes" id="UP000499080"/>
    </source>
</evidence>
<dbReference type="Proteomes" id="UP000499080">
    <property type="component" value="Unassembled WGS sequence"/>
</dbReference>
<accession>A0A4Y2I5G7</accession>
<dbReference type="AlphaFoldDB" id="A0A4Y2I5G7"/>